<feature type="domain" description="NodB homology" evidence="3">
    <location>
        <begin position="62"/>
        <end position="316"/>
    </location>
</feature>
<dbReference type="SUPFAM" id="SSF88713">
    <property type="entry name" value="Glycoside hydrolase/deacetylase"/>
    <property type="match status" value="1"/>
</dbReference>
<dbReference type="Gene3D" id="3.20.20.370">
    <property type="entry name" value="Glycoside hydrolase/deacetylase"/>
    <property type="match status" value="1"/>
</dbReference>
<dbReference type="GO" id="GO:0005975">
    <property type="term" value="P:carbohydrate metabolic process"/>
    <property type="evidence" value="ECO:0007669"/>
    <property type="project" value="InterPro"/>
</dbReference>
<dbReference type="PANTHER" id="PTHR34216:SF3">
    <property type="entry name" value="POLY-BETA-1,6-N-ACETYL-D-GLUCOSAMINE N-DEACETYLASE"/>
    <property type="match status" value="1"/>
</dbReference>
<evidence type="ECO:0000313" key="7">
    <source>
        <dbReference type="Proteomes" id="UP000260828"/>
    </source>
</evidence>
<dbReference type="InterPro" id="IPR002509">
    <property type="entry name" value="NODB_dom"/>
</dbReference>
<reference evidence="5 7" key="2">
    <citation type="submission" date="2018-08" db="EMBL/GenBank/DDBJ databases">
        <title>A genome reference for cultivated species of the human gut microbiota.</title>
        <authorList>
            <person name="Zou Y."/>
            <person name="Xue W."/>
            <person name="Luo G."/>
        </authorList>
    </citation>
    <scope>NUCLEOTIDE SEQUENCE [LARGE SCALE GENOMIC DNA]</scope>
    <source>
        <strain evidence="5 7">TF05-12AC</strain>
    </source>
</reference>
<dbReference type="InterPro" id="IPR011330">
    <property type="entry name" value="Glyco_hydro/deAcase_b/a-brl"/>
</dbReference>
<dbReference type="PANTHER" id="PTHR34216">
    <property type="match status" value="1"/>
</dbReference>
<dbReference type="GO" id="GO:0016810">
    <property type="term" value="F:hydrolase activity, acting on carbon-nitrogen (but not peptide) bonds"/>
    <property type="evidence" value="ECO:0007669"/>
    <property type="project" value="InterPro"/>
</dbReference>
<accession>A0A174LBR4</accession>
<sequence length="316" mass="37004">MVHIIKYHYVRDLKNSRYPEIKGLDTALFCEQLDFFERHFQFITCEQLLEAISGNIDDLPENSVLLTFDDGYQDHFSNVFPILLQRRIQGFFSMPGKILKEHKLLDVNRIHFILATTKIEQLMKMIFERLDYYRNQGEIIASNNELYQKLAHPSRFDPGEIIFVKRLLQAELEENVRNRIASDLFERCVGVPEDVFVQELYLSRDQIKAMRQCGMIFGLHGYEHSWMNRLSLDELSVDLQKAKEAMQFAVDPNHWICCYPYGGVNDAVVELVRSQGAVAGFCTQVGIADLKRDHRYLLPRMDTNDYPPVSFFYKQI</sequence>
<protein>
    <submittedName>
        <fullName evidence="4">Poly-beta-1,6-N-acetyl-D-glucosamine N-deacetylase</fullName>
        <ecNumber evidence="4">3.5.1.-</ecNumber>
    </submittedName>
    <submittedName>
        <fullName evidence="5">Polysaccharide deacetylase</fullName>
    </submittedName>
</protein>
<evidence type="ECO:0000256" key="1">
    <source>
        <dbReference type="ARBA" id="ARBA00004613"/>
    </source>
</evidence>
<organism evidence="4 6">
    <name type="scientific">Anaerotruncus colihominis</name>
    <dbReference type="NCBI Taxonomy" id="169435"/>
    <lineage>
        <taxon>Bacteria</taxon>
        <taxon>Bacillati</taxon>
        <taxon>Bacillota</taxon>
        <taxon>Clostridia</taxon>
        <taxon>Eubacteriales</taxon>
        <taxon>Oscillospiraceae</taxon>
        <taxon>Anaerotruncus</taxon>
    </lineage>
</organism>
<keyword evidence="4" id="KW-0378">Hydrolase</keyword>
<gene>
    <name evidence="4" type="primary">pgaB_1</name>
    <name evidence="5" type="ORF">DXC40_05725</name>
    <name evidence="4" type="ORF">ERS852551_00030</name>
</gene>
<dbReference type="EC" id="3.5.1.-" evidence="4"/>
<keyword evidence="2" id="KW-0732">Signal</keyword>
<dbReference type="PROSITE" id="PS51677">
    <property type="entry name" value="NODB"/>
    <property type="match status" value="1"/>
</dbReference>
<evidence type="ECO:0000256" key="2">
    <source>
        <dbReference type="ARBA" id="ARBA00022729"/>
    </source>
</evidence>
<dbReference type="EMBL" id="QVME01000002">
    <property type="protein sequence ID" value="RGE68792.1"/>
    <property type="molecule type" value="Genomic_DNA"/>
</dbReference>
<dbReference type="EMBL" id="CZBE01000001">
    <property type="protein sequence ID" value="CUP18999.1"/>
    <property type="molecule type" value="Genomic_DNA"/>
</dbReference>
<dbReference type="Proteomes" id="UP000260828">
    <property type="component" value="Unassembled WGS sequence"/>
</dbReference>
<dbReference type="GO" id="GO:0005576">
    <property type="term" value="C:extracellular region"/>
    <property type="evidence" value="ECO:0007669"/>
    <property type="project" value="UniProtKB-SubCell"/>
</dbReference>
<proteinExistence type="predicted"/>
<name>A0A174LBR4_9FIRM</name>
<dbReference type="InterPro" id="IPR051398">
    <property type="entry name" value="Polysacch_Deacetylase"/>
</dbReference>
<evidence type="ECO:0000313" key="5">
    <source>
        <dbReference type="EMBL" id="RGE68792.1"/>
    </source>
</evidence>
<dbReference type="Pfam" id="PF01522">
    <property type="entry name" value="Polysacc_deac_1"/>
    <property type="match status" value="1"/>
</dbReference>
<reference evidence="4 6" key="1">
    <citation type="submission" date="2015-09" db="EMBL/GenBank/DDBJ databases">
        <authorList>
            <consortium name="Pathogen Informatics"/>
        </authorList>
    </citation>
    <scope>NUCLEOTIDE SEQUENCE [LARGE SCALE GENOMIC DNA]</scope>
    <source>
        <strain evidence="4 6">2789STDY5834939</strain>
    </source>
</reference>
<dbReference type="AlphaFoldDB" id="A0A174LBR4"/>
<evidence type="ECO:0000259" key="3">
    <source>
        <dbReference type="PROSITE" id="PS51677"/>
    </source>
</evidence>
<comment type="subcellular location">
    <subcellularLocation>
        <location evidence="1">Secreted</location>
    </subcellularLocation>
</comment>
<dbReference type="Proteomes" id="UP000095765">
    <property type="component" value="Unassembled WGS sequence"/>
</dbReference>
<evidence type="ECO:0000313" key="6">
    <source>
        <dbReference type="Proteomes" id="UP000095765"/>
    </source>
</evidence>
<dbReference type="OrthoDB" id="9778320at2"/>
<evidence type="ECO:0000313" key="4">
    <source>
        <dbReference type="EMBL" id="CUP18999.1"/>
    </source>
</evidence>
<dbReference type="RefSeq" id="WP_055243623.1">
    <property type="nucleotide sequence ID" value="NZ_CABIWA010000002.1"/>
</dbReference>